<dbReference type="PRINTS" id="PR00956">
    <property type="entry name" value="FLGMOTORFLIN"/>
</dbReference>
<dbReference type="InterPro" id="IPR051469">
    <property type="entry name" value="FliN/MopA/SpaO"/>
</dbReference>
<accession>A0A931LT11</accession>
<dbReference type="Gene3D" id="2.30.330.10">
    <property type="entry name" value="SpoA-like"/>
    <property type="match status" value="1"/>
</dbReference>
<dbReference type="InterPro" id="IPR001543">
    <property type="entry name" value="FliN-like_C"/>
</dbReference>
<dbReference type="Proteomes" id="UP000727962">
    <property type="component" value="Unassembled WGS sequence"/>
</dbReference>
<dbReference type="InterPro" id="IPR012826">
    <property type="entry name" value="FliN"/>
</dbReference>
<comment type="caution">
    <text evidence="8">The sequence shown here is derived from an EMBL/GenBank/DDBJ whole genome shotgun (WGS) entry which is preliminary data.</text>
</comment>
<keyword evidence="4" id="KW-0145">Chemotaxis</keyword>
<organism evidence="8 9">
    <name type="scientific">Fimbriimonas ginsengisoli</name>
    <dbReference type="NCBI Taxonomy" id="1005039"/>
    <lineage>
        <taxon>Bacteria</taxon>
        <taxon>Bacillati</taxon>
        <taxon>Armatimonadota</taxon>
        <taxon>Fimbriimonadia</taxon>
        <taxon>Fimbriimonadales</taxon>
        <taxon>Fimbriimonadaceae</taxon>
        <taxon>Fimbriimonas</taxon>
    </lineage>
</organism>
<keyword evidence="5" id="KW-0283">Flagellar rotation</keyword>
<dbReference type="GO" id="GO:0005886">
    <property type="term" value="C:plasma membrane"/>
    <property type="evidence" value="ECO:0007669"/>
    <property type="project" value="UniProtKB-SubCell"/>
</dbReference>
<evidence type="ECO:0000256" key="3">
    <source>
        <dbReference type="ARBA" id="ARBA00022475"/>
    </source>
</evidence>
<dbReference type="InterPro" id="IPR036429">
    <property type="entry name" value="SpoA-like_sf"/>
</dbReference>
<dbReference type="GO" id="GO:0071973">
    <property type="term" value="P:bacterial-type flagellum-dependent cell motility"/>
    <property type="evidence" value="ECO:0007669"/>
    <property type="project" value="InterPro"/>
</dbReference>
<keyword evidence="6" id="KW-0472">Membrane</keyword>
<evidence type="ECO:0000256" key="6">
    <source>
        <dbReference type="ARBA" id="ARBA00023136"/>
    </source>
</evidence>
<protein>
    <submittedName>
        <fullName evidence="8">Flagellar motor switch protein FliN</fullName>
    </submittedName>
</protein>
<dbReference type="AlphaFoldDB" id="A0A931LT11"/>
<sequence>MASIPTELVAQIQAVQDQIWQAVSQSVSEAGKITATFGEAQTALTKSADLPAEFAEPLLVVQFSFTDLPGNPQVLLMGASSLESLAGNILNEEVTASENVATDVRPSLEAIVQGICLAITNLRESPFVASGLTLRFQPLALPVNLEQSEELVRTQVKITMGEDSGLITWLADSDTIHLVLGLQQVEEERVAPFQQIEGGLSTQGAGRSSLGEGEGSIELILDIPLEISVELGRVKMLVKEVIELSTGSIVEIDKAAGEPVDVMVNGRLVARGEVVVIEDNFGVRITEILNPHERLNRLGEVA</sequence>
<evidence type="ECO:0000313" key="8">
    <source>
        <dbReference type="EMBL" id="MBI1756827.1"/>
    </source>
</evidence>
<dbReference type="GO" id="GO:0006935">
    <property type="term" value="P:chemotaxis"/>
    <property type="evidence" value="ECO:0007669"/>
    <property type="project" value="UniProtKB-KW"/>
</dbReference>
<feature type="domain" description="Flagellar motor switch protein FliN-like C-terminal" evidence="7">
    <location>
        <begin position="219"/>
        <end position="289"/>
    </location>
</feature>
<name>A0A931LT11_FIMGI</name>
<dbReference type="GO" id="GO:0003774">
    <property type="term" value="F:cytoskeletal motor activity"/>
    <property type="evidence" value="ECO:0007669"/>
    <property type="project" value="InterPro"/>
</dbReference>
<keyword evidence="3" id="KW-1003">Cell membrane</keyword>
<dbReference type="PANTHER" id="PTHR43484">
    <property type="match status" value="1"/>
</dbReference>
<evidence type="ECO:0000256" key="1">
    <source>
        <dbReference type="ARBA" id="ARBA00004413"/>
    </source>
</evidence>
<evidence type="ECO:0000256" key="4">
    <source>
        <dbReference type="ARBA" id="ARBA00022500"/>
    </source>
</evidence>
<evidence type="ECO:0000256" key="5">
    <source>
        <dbReference type="ARBA" id="ARBA00022779"/>
    </source>
</evidence>
<dbReference type="GO" id="GO:0009425">
    <property type="term" value="C:bacterial-type flagellum basal body"/>
    <property type="evidence" value="ECO:0007669"/>
    <property type="project" value="InterPro"/>
</dbReference>
<keyword evidence="8" id="KW-0966">Cell projection</keyword>
<dbReference type="InterPro" id="IPR001172">
    <property type="entry name" value="FliN_T3SS_HrcQb"/>
</dbReference>
<proteinExistence type="inferred from homology"/>
<keyword evidence="8" id="KW-0969">Cilium</keyword>
<dbReference type="Pfam" id="PF01052">
    <property type="entry name" value="FliMN_C"/>
    <property type="match status" value="1"/>
</dbReference>
<evidence type="ECO:0000313" key="9">
    <source>
        <dbReference type="Proteomes" id="UP000727962"/>
    </source>
</evidence>
<comment type="similarity">
    <text evidence="2">Belongs to the FliN/MopA/SpaO family.</text>
</comment>
<dbReference type="SUPFAM" id="SSF101801">
    <property type="entry name" value="Surface presentation of antigens (SPOA)"/>
    <property type="match status" value="1"/>
</dbReference>
<gene>
    <name evidence="8" type="primary">fliN</name>
    <name evidence="8" type="ORF">HYR64_06950</name>
</gene>
<dbReference type="PANTHER" id="PTHR43484:SF1">
    <property type="entry name" value="FLAGELLAR MOTOR SWITCH PROTEIN FLIN"/>
    <property type="match status" value="1"/>
</dbReference>
<evidence type="ECO:0000259" key="7">
    <source>
        <dbReference type="Pfam" id="PF01052"/>
    </source>
</evidence>
<dbReference type="NCBIfam" id="TIGR02480">
    <property type="entry name" value="fliN"/>
    <property type="match status" value="1"/>
</dbReference>
<dbReference type="EMBL" id="JACOSL010000040">
    <property type="protein sequence ID" value="MBI1756827.1"/>
    <property type="molecule type" value="Genomic_DNA"/>
</dbReference>
<evidence type="ECO:0000256" key="2">
    <source>
        <dbReference type="ARBA" id="ARBA00009226"/>
    </source>
</evidence>
<comment type="subcellular location">
    <subcellularLocation>
        <location evidence="1">Cell membrane</location>
        <topology evidence="1">Peripheral membrane protein</topology>
        <orientation evidence="1">Cytoplasmic side</orientation>
    </subcellularLocation>
</comment>
<keyword evidence="8" id="KW-0282">Flagellum</keyword>
<reference evidence="8" key="1">
    <citation type="submission" date="2020-07" db="EMBL/GenBank/DDBJ databases">
        <title>Huge and variable diversity of episymbiotic CPR bacteria and DPANN archaea in groundwater ecosystems.</title>
        <authorList>
            <person name="He C.Y."/>
            <person name="Keren R."/>
            <person name="Whittaker M."/>
            <person name="Farag I.F."/>
            <person name="Doudna J."/>
            <person name="Cate J.H.D."/>
            <person name="Banfield J.F."/>
        </authorList>
    </citation>
    <scope>NUCLEOTIDE SEQUENCE</scope>
    <source>
        <strain evidence="8">NC_groundwater_17_Pr7_B-0.1um_64_12</strain>
    </source>
</reference>